<keyword evidence="1" id="KW-1133">Transmembrane helix</keyword>
<feature type="transmembrane region" description="Helical" evidence="1">
    <location>
        <begin position="160"/>
        <end position="180"/>
    </location>
</feature>
<dbReference type="Proteomes" id="UP000285575">
    <property type="component" value="Unassembled WGS sequence"/>
</dbReference>
<organism evidence="3 4">
    <name type="scientific">Rubrivivax rivuli</name>
    <dbReference type="NCBI Taxonomy" id="1862385"/>
    <lineage>
        <taxon>Bacteria</taxon>
        <taxon>Pseudomonadati</taxon>
        <taxon>Pseudomonadota</taxon>
        <taxon>Betaproteobacteria</taxon>
        <taxon>Burkholderiales</taxon>
        <taxon>Sphaerotilaceae</taxon>
        <taxon>Rubrivivax</taxon>
    </lineage>
</organism>
<comment type="caution">
    <text evidence="3">The sequence shown here is derived from an EMBL/GenBank/DDBJ whole genome shotgun (WGS) entry which is preliminary data.</text>
</comment>
<accession>A0A437RQV9</accession>
<dbReference type="SMART" id="SM00387">
    <property type="entry name" value="HATPase_c"/>
    <property type="match status" value="1"/>
</dbReference>
<dbReference type="AlphaFoldDB" id="A0A437RQV9"/>
<feature type="transmembrane region" description="Helical" evidence="1">
    <location>
        <begin position="82"/>
        <end position="107"/>
    </location>
</feature>
<dbReference type="Pfam" id="PF06580">
    <property type="entry name" value="His_kinase"/>
    <property type="match status" value="1"/>
</dbReference>
<dbReference type="InterPro" id="IPR003594">
    <property type="entry name" value="HATPase_dom"/>
</dbReference>
<feature type="transmembrane region" description="Helical" evidence="1">
    <location>
        <begin position="56"/>
        <end position="76"/>
    </location>
</feature>
<dbReference type="OrthoDB" id="9148785at2"/>
<dbReference type="InterPro" id="IPR036890">
    <property type="entry name" value="HATPase_C_sf"/>
</dbReference>
<evidence type="ECO:0000313" key="3">
    <source>
        <dbReference type="EMBL" id="RVU49180.1"/>
    </source>
</evidence>
<gene>
    <name evidence="3" type="ORF">EOE66_00935</name>
</gene>
<evidence type="ECO:0000259" key="2">
    <source>
        <dbReference type="SMART" id="SM00387"/>
    </source>
</evidence>
<dbReference type="SUPFAM" id="SSF55874">
    <property type="entry name" value="ATPase domain of HSP90 chaperone/DNA topoisomerase II/histidine kinase"/>
    <property type="match status" value="1"/>
</dbReference>
<dbReference type="Pfam" id="PF02518">
    <property type="entry name" value="HATPase_c"/>
    <property type="match status" value="1"/>
</dbReference>
<evidence type="ECO:0000313" key="4">
    <source>
        <dbReference type="Proteomes" id="UP000285575"/>
    </source>
</evidence>
<proteinExistence type="predicted"/>
<dbReference type="PANTHER" id="PTHR34220">
    <property type="entry name" value="SENSOR HISTIDINE KINASE YPDA"/>
    <property type="match status" value="1"/>
</dbReference>
<feature type="domain" description="Histidine kinase/HSP90-like ATPase" evidence="2">
    <location>
        <begin position="304"/>
        <end position="398"/>
    </location>
</feature>
<dbReference type="Gene3D" id="3.30.565.10">
    <property type="entry name" value="Histidine kinase-like ATPase, C-terminal domain"/>
    <property type="match status" value="1"/>
</dbReference>
<feature type="transmembrane region" description="Helical" evidence="1">
    <location>
        <begin position="119"/>
        <end position="140"/>
    </location>
</feature>
<evidence type="ECO:0000256" key="1">
    <source>
        <dbReference type="SAM" id="Phobius"/>
    </source>
</evidence>
<dbReference type="RefSeq" id="WP_128226819.1">
    <property type="nucleotide sequence ID" value="NZ_SACR01000001.1"/>
</dbReference>
<dbReference type="GO" id="GO:0000155">
    <property type="term" value="F:phosphorelay sensor kinase activity"/>
    <property type="evidence" value="ECO:0007669"/>
    <property type="project" value="InterPro"/>
</dbReference>
<dbReference type="EMBL" id="SACR01000001">
    <property type="protein sequence ID" value="RVU49180.1"/>
    <property type="molecule type" value="Genomic_DNA"/>
</dbReference>
<keyword evidence="1" id="KW-0472">Membrane</keyword>
<dbReference type="PANTHER" id="PTHR34220:SF9">
    <property type="entry name" value="SIGNAL TRANSDUCTION HISTIDINE KINASE INTERNAL REGION DOMAIN-CONTAINING PROTEIN"/>
    <property type="match status" value="1"/>
</dbReference>
<name>A0A437RQV9_9BURK</name>
<keyword evidence="4" id="KW-1185">Reference proteome</keyword>
<dbReference type="InterPro" id="IPR010559">
    <property type="entry name" value="Sig_transdc_His_kin_internal"/>
</dbReference>
<protein>
    <recommendedName>
        <fullName evidence="2">Histidine kinase/HSP90-like ATPase domain-containing protein</fullName>
    </recommendedName>
</protein>
<sequence length="404" mass="43492">MAALPPLPRTPDTSAPAGANRLQRLYFGWAEKHYARMDPALAAEARRLDRWLYSRGGLGLLLGLAGAVTGSVAGLVATGFPVALAVLCSLLVWLGLPTAALGAWLQPHKFTARQLLRRSLGIFLLGYAGAFVGFLVGRLARPAGLQPETLLDSLWAAARAATPFLLVALAAITLLVWGMAQWREQHDRRELAQMRLVQERDAAARQAAEAQLRLLQAQVQPHFIFNTLAAVQHWVDTADPRAGPLLRSLSTFLRGSTELLAREQVSLGEELALAGHYLATLQARLGERLHFKTAADPALAALQLPPGLLLTLVENAVEHGIAPALRGGTVRVEARRTAEGWQLCVSDDGQGLASGWQEGVGLANCRQRLHHHFGGRARLTLQALHPGTRACIEVAEPVVSQEAA</sequence>
<dbReference type="InterPro" id="IPR050640">
    <property type="entry name" value="Bact_2-comp_sensor_kinase"/>
</dbReference>
<keyword evidence="1" id="KW-0812">Transmembrane</keyword>
<reference evidence="3 4" key="1">
    <citation type="submission" date="2019-01" db="EMBL/GenBank/DDBJ databases">
        <authorList>
            <person name="Chen W.-M."/>
        </authorList>
    </citation>
    <scope>NUCLEOTIDE SEQUENCE [LARGE SCALE GENOMIC DNA]</scope>
    <source>
        <strain evidence="3 4">KYPY4</strain>
    </source>
</reference>
<dbReference type="GO" id="GO:0016020">
    <property type="term" value="C:membrane"/>
    <property type="evidence" value="ECO:0007669"/>
    <property type="project" value="InterPro"/>
</dbReference>